<dbReference type="Proteomes" id="UP000292052">
    <property type="component" value="Unassembled WGS sequence"/>
</dbReference>
<feature type="compositionally biased region" description="Basic and acidic residues" evidence="1">
    <location>
        <begin position="43"/>
        <end position="58"/>
    </location>
</feature>
<evidence type="ECO:0000313" key="3">
    <source>
        <dbReference type="Proteomes" id="UP000292052"/>
    </source>
</evidence>
<dbReference type="EMBL" id="QDEB01047454">
    <property type="protein sequence ID" value="RZC37988.1"/>
    <property type="molecule type" value="Genomic_DNA"/>
</dbReference>
<evidence type="ECO:0000313" key="2">
    <source>
        <dbReference type="EMBL" id="RZC37988.1"/>
    </source>
</evidence>
<keyword evidence="3" id="KW-1185">Reference proteome</keyword>
<evidence type="ECO:0000256" key="1">
    <source>
        <dbReference type="SAM" id="MobiDB-lite"/>
    </source>
</evidence>
<gene>
    <name evidence="2" type="ORF">BDFB_006494</name>
</gene>
<protein>
    <submittedName>
        <fullName evidence="2">Uncharacterized protein</fullName>
    </submittedName>
</protein>
<reference evidence="2 3" key="1">
    <citation type="submission" date="2017-03" db="EMBL/GenBank/DDBJ databases">
        <title>Genome of the blue death feigning beetle - Asbolus verrucosus.</title>
        <authorList>
            <person name="Rider S.D."/>
        </authorList>
    </citation>
    <scope>NUCLEOTIDE SEQUENCE [LARGE SCALE GENOMIC DNA]</scope>
    <source>
        <strain evidence="2">Butters</strain>
        <tissue evidence="2">Head and leg muscle</tissue>
    </source>
</reference>
<organism evidence="2 3">
    <name type="scientific">Asbolus verrucosus</name>
    <name type="common">Desert ironclad beetle</name>
    <dbReference type="NCBI Taxonomy" id="1661398"/>
    <lineage>
        <taxon>Eukaryota</taxon>
        <taxon>Metazoa</taxon>
        <taxon>Ecdysozoa</taxon>
        <taxon>Arthropoda</taxon>
        <taxon>Hexapoda</taxon>
        <taxon>Insecta</taxon>
        <taxon>Pterygota</taxon>
        <taxon>Neoptera</taxon>
        <taxon>Endopterygota</taxon>
        <taxon>Coleoptera</taxon>
        <taxon>Polyphaga</taxon>
        <taxon>Cucujiformia</taxon>
        <taxon>Tenebrionidae</taxon>
        <taxon>Pimeliinae</taxon>
        <taxon>Asbolus</taxon>
    </lineage>
</organism>
<sequence length="74" mass="8535">MGQAHHAQVPRRPRPGLHEVVAGRPGLQRHHPPQQARPLGLAKRQDPESQRAYGDRLLHSRKGVRRYQIARSRR</sequence>
<name>A0A482W020_ASBVE</name>
<proteinExistence type="predicted"/>
<accession>A0A482W020</accession>
<dbReference type="AlphaFoldDB" id="A0A482W020"/>
<comment type="caution">
    <text evidence="2">The sequence shown here is derived from an EMBL/GenBank/DDBJ whole genome shotgun (WGS) entry which is preliminary data.</text>
</comment>
<feature type="region of interest" description="Disordered" evidence="1">
    <location>
        <begin position="1"/>
        <end position="74"/>
    </location>
</feature>